<feature type="compositionally biased region" description="Polar residues" evidence="1">
    <location>
        <begin position="139"/>
        <end position="149"/>
    </location>
</feature>
<gene>
    <name evidence="3" type="ORF">D915_004116</name>
</gene>
<organism evidence="3 4">
    <name type="scientific">Fasciola hepatica</name>
    <name type="common">Liver fluke</name>
    <dbReference type="NCBI Taxonomy" id="6192"/>
    <lineage>
        <taxon>Eukaryota</taxon>
        <taxon>Metazoa</taxon>
        <taxon>Spiralia</taxon>
        <taxon>Lophotrochozoa</taxon>
        <taxon>Platyhelminthes</taxon>
        <taxon>Trematoda</taxon>
        <taxon>Digenea</taxon>
        <taxon>Plagiorchiida</taxon>
        <taxon>Echinostomata</taxon>
        <taxon>Echinostomatoidea</taxon>
        <taxon>Fasciolidae</taxon>
        <taxon>Fasciola</taxon>
    </lineage>
</organism>
<keyword evidence="2" id="KW-0812">Transmembrane</keyword>
<comment type="caution">
    <text evidence="3">The sequence shown here is derived from an EMBL/GenBank/DDBJ whole genome shotgun (WGS) entry which is preliminary data.</text>
</comment>
<name>A0A4E0RCK8_FASHE</name>
<feature type="compositionally biased region" description="Low complexity" evidence="1">
    <location>
        <begin position="190"/>
        <end position="216"/>
    </location>
</feature>
<feature type="region of interest" description="Disordered" evidence="1">
    <location>
        <begin position="128"/>
        <end position="216"/>
    </location>
</feature>
<dbReference type="EMBL" id="JXXN02001252">
    <property type="protein sequence ID" value="THD25183.1"/>
    <property type="molecule type" value="Genomic_DNA"/>
</dbReference>
<dbReference type="Proteomes" id="UP000230066">
    <property type="component" value="Unassembled WGS sequence"/>
</dbReference>
<dbReference type="AlphaFoldDB" id="A0A4E0RCK8"/>
<evidence type="ECO:0000313" key="3">
    <source>
        <dbReference type="EMBL" id="THD25183.1"/>
    </source>
</evidence>
<protein>
    <submittedName>
        <fullName evidence="3">Uncharacterized protein</fullName>
    </submittedName>
</protein>
<evidence type="ECO:0000313" key="4">
    <source>
        <dbReference type="Proteomes" id="UP000230066"/>
    </source>
</evidence>
<feature type="transmembrane region" description="Helical" evidence="2">
    <location>
        <begin position="20"/>
        <end position="43"/>
    </location>
</feature>
<keyword evidence="4" id="KW-1185">Reference proteome</keyword>
<accession>A0A4E0RCK8</accession>
<reference evidence="3" key="1">
    <citation type="submission" date="2019-03" db="EMBL/GenBank/DDBJ databases">
        <title>Improved annotation for the trematode Fasciola hepatica.</title>
        <authorList>
            <person name="Choi Y.-J."/>
            <person name="Martin J."/>
            <person name="Mitreva M."/>
        </authorList>
    </citation>
    <scope>NUCLEOTIDE SEQUENCE [LARGE SCALE GENOMIC DNA]</scope>
</reference>
<evidence type="ECO:0000256" key="2">
    <source>
        <dbReference type="SAM" id="Phobius"/>
    </source>
</evidence>
<evidence type="ECO:0000256" key="1">
    <source>
        <dbReference type="SAM" id="MobiDB-lite"/>
    </source>
</evidence>
<keyword evidence="2" id="KW-0472">Membrane</keyword>
<keyword evidence="2" id="KW-1133">Transmembrane helix</keyword>
<feature type="compositionally biased region" description="Polar residues" evidence="1">
    <location>
        <begin position="171"/>
        <end position="181"/>
    </location>
</feature>
<sequence>MVFLSDPTSDEYQTGVVDRLVATGATLGVMAIVLVLFLFLLCIPWSKCRRIKRCFRNPRSADTDPVVAHQRAQEAQNNFFPLSILDLFPPSMLPKLPDYDECVREDDILPPATPPPGVITHNRAQTRVSVENRTEHSHSGGSVTGSQASTPPPYTSAIHSPAGSGEPVPPSSTSQTNQRTHLSPPPPPTLATTSLPSTIASPSSQPESTSQETNSQ</sequence>
<proteinExistence type="predicted"/>